<evidence type="ECO:0000313" key="2">
    <source>
        <dbReference type="EMBL" id="ONH32654.1"/>
    </source>
</evidence>
<evidence type="ECO:0000313" key="3">
    <source>
        <dbReference type="Proteomes" id="UP000188929"/>
    </source>
</evidence>
<name>A0A1V2IHK5_9ACTN</name>
<sequence>MSVLATLVTISMVCVGALFLLLGIDTLRQIIQRIWLRFAGHTALATIVDCEVTESDAEDGGSIFTPIVDYTTRAGEQLRAVTLRSSDAAFLGIGAKIRVVYRPRDPTWVTRTDWFGAALSGIFLLPLYFTAGPFCLYFGIRMLTD</sequence>
<accession>A0A1V2IHK5</accession>
<keyword evidence="1" id="KW-1133">Transmembrane helix</keyword>
<keyword evidence="1" id="KW-0812">Transmembrane</keyword>
<feature type="transmembrane region" description="Helical" evidence="1">
    <location>
        <begin position="6"/>
        <end position="27"/>
    </location>
</feature>
<keyword evidence="3" id="KW-1185">Reference proteome</keyword>
<dbReference type="Proteomes" id="UP000188929">
    <property type="component" value="Unassembled WGS sequence"/>
</dbReference>
<dbReference type="EMBL" id="MOMC01000009">
    <property type="protein sequence ID" value="ONH32654.1"/>
    <property type="molecule type" value="Genomic_DNA"/>
</dbReference>
<evidence type="ECO:0000256" key="1">
    <source>
        <dbReference type="SAM" id="Phobius"/>
    </source>
</evidence>
<organism evidence="2 3">
    <name type="scientific">Pseudofrankia asymbiotica</name>
    <dbReference type="NCBI Taxonomy" id="1834516"/>
    <lineage>
        <taxon>Bacteria</taxon>
        <taxon>Bacillati</taxon>
        <taxon>Actinomycetota</taxon>
        <taxon>Actinomycetes</taxon>
        <taxon>Frankiales</taxon>
        <taxon>Frankiaceae</taxon>
        <taxon>Pseudofrankia</taxon>
    </lineage>
</organism>
<proteinExistence type="predicted"/>
<gene>
    <name evidence="2" type="ORF">BL253_04565</name>
</gene>
<dbReference type="AlphaFoldDB" id="A0A1V2IHK5"/>
<protein>
    <submittedName>
        <fullName evidence="2">DUF3592 domain-containing protein</fullName>
    </submittedName>
</protein>
<comment type="caution">
    <text evidence="2">The sequence shown here is derived from an EMBL/GenBank/DDBJ whole genome shotgun (WGS) entry which is preliminary data.</text>
</comment>
<reference evidence="3" key="1">
    <citation type="submission" date="2016-10" db="EMBL/GenBank/DDBJ databases">
        <title>Frankia sp. NRRL B-16386 Genome sequencing.</title>
        <authorList>
            <person name="Ghodhbane-Gtari F."/>
            <person name="Swanson E."/>
            <person name="Gueddou A."/>
            <person name="Hezbri K."/>
            <person name="Ktari K."/>
            <person name="Nouioui I."/>
            <person name="Morris K."/>
            <person name="Simpson S."/>
            <person name="Abebe-Akele F."/>
            <person name="Thomas K."/>
            <person name="Gtari M."/>
            <person name="Tisa L.S."/>
        </authorList>
    </citation>
    <scope>NUCLEOTIDE SEQUENCE [LARGE SCALE GENOMIC DNA]</scope>
    <source>
        <strain evidence="3">NRRL B-16386</strain>
    </source>
</reference>
<feature type="transmembrane region" description="Helical" evidence="1">
    <location>
        <begin position="114"/>
        <end position="140"/>
    </location>
</feature>
<keyword evidence="1" id="KW-0472">Membrane</keyword>